<accession>A0A328XR05</accession>
<keyword evidence="1" id="KW-0812">Transmembrane</keyword>
<name>A0A328XR05_9GAMM</name>
<dbReference type="SUPFAM" id="SSF55729">
    <property type="entry name" value="Acyl-CoA N-acyltransferases (Nat)"/>
    <property type="match status" value="1"/>
</dbReference>
<dbReference type="InterPro" id="IPR022484">
    <property type="entry name" value="PEP-CTERM/exosrtase_acylTfrase"/>
</dbReference>
<gene>
    <name evidence="2" type="ORF">BCL93_106221</name>
</gene>
<dbReference type="InterPro" id="IPR016181">
    <property type="entry name" value="Acyl_CoA_acyltransferase"/>
</dbReference>
<keyword evidence="1" id="KW-1133">Transmembrane helix</keyword>
<dbReference type="RefSeq" id="WP_112055178.1">
    <property type="nucleotide sequence ID" value="NZ_QLSX01000006.1"/>
</dbReference>
<evidence type="ECO:0000313" key="2">
    <source>
        <dbReference type="EMBL" id="RAR61015.1"/>
    </source>
</evidence>
<dbReference type="EMBL" id="QLSX01000006">
    <property type="protein sequence ID" value="RAR61015.1"/>
    <property type="molecule type" value="Genomic_DNA"/>
</dbReference>
<dbReference type="Pfam" id="PF13444">
    <property type="entry name" value="Acetyltransf_5"/>
    <property type="match status" value="1"/>
</dbReference>
<dbReference type="NCBIfam" id="TIGR03694">
    <property type="entry name" value="exosort_acyl"/>
    <property type="match status" value="1"/>
</dbReference>
<evidence type="ECO:0000313" key="3">
    <source>
        <dbReference type="Proteomes" id="UP000249700"/>
    </source>
</evidence>
<comment type="caution">
    <text evidence="2">The sequence shown here is derived from an EMBL/GenBank/DDBJ whole genome shotgun (WGS) entry which is preliminary data.</text>
</comment>
<dbReference type="Gene3D" id="3.40.630.30">
    <property type="match status" value="1"/>
</dbReference>
<dbReference type="Proteomes" id="UP000249700">
    <property type="component" value="Unassembled WGS sequence"/>
</dbReference>
<reference evidence="2 3" key="1">
    <citation type="submission" date="2018-06" db="EMBL/GenBank/DDBJ databases">
        <title>Comparative analysis of microorganisms from saline springs in Andes Mountain Range, Colombia.</title>
        <authorList>
            <person name="Rubin E."/>
        </authorList>
    </citation>
    <scope>NUCLEOTIDE SEQUENCE [LARGE SCALE GENOMIC DNA]</scope>
    <source>
        <strain evidence="2 3">USBA-857</strain>
    </source>
</reference>
<dbReference type="OrthoDB" id="582214at2"/>
<feature type="transmembrane region" description="Helical" evidence="1">
    <location>
        <begin position="166"/>
        <end position="184"/>
    </location>
</feature>
<evidence type="ECO:0000256" key="1">
    <source>
        <dbReference type="SAM" id="Phobius"/>
    </source>
</evidence>
<proteinExistence type="predicted"/>
<dbReference type="AlphaFoldDB" id="A0A328XR05"/>
<sequence length="266" mass="31263">METKEKLETSKKKDTARRNAYLFDKYFQVNIASTQKEEENLRRLRHEIFIEELEYKFNADKDKQFEYDRFDNSSIHCFITHKRTGMIAGCMRLVKPVKGDSDNLSLPLEDVCTPLFNHPNSHPRNFPNNEVCEVSRFAIPKIFRKNKNQETESSKNFKFQDEESELFPIIMISLFLATFALVGLTGRPHVFALMQPNLPRALSFSGFYFTRVTDIFEHFGTRGAFYINYESAKNEFKKELNPLYLHIRNQIKEKLPAEHISVSQKL</sequence>
<organism evidence="2 3">
    <name type="scientific">Onishia taeanensis</name>
    <dbReference type="NCBI Taxonomy" id="284577"/>
    <lineage>
        <taxon>Bacteria</taxon>
        <taxon>Pseudomonadati</taxon>
        <taxon>Pseudomonadota</taxon>
        <taxon>Gammaproteobacteria</taxon>
        <taxon>Oceanospirillales</taxon>
        <taxon>Halomonadaceae</taxon>
        <taxon>Onishia</taxon>
    </lineage>
</organism>
<keyword evidence="1" id="KW-0472">Membrane</keyword>
<protein>
    <submittedName>
        <fullName evidence="2">N-acyl amino acid synthase of PEP-CTERM/exosortase system</fullName>
    </submittedName>
</protein>